<sequence length="204" mass="21572">MTQTVERRLTPKGEATRTRILDAAIDLIAAHGVSGTSTEQVRQAAGVSGSQLYHYFATKRALISAVITRQADAGPCAPPLGALDSLEALQAWADAAVERQQVTGGRCDLSTLAAELSTGDPSSRGEIREGYERWRAVLQAGLRAMRDRGELRPDADLDELALALLTALQGGSLLARTLGSAEPMRASMHAALAYVRSHATPAAL</sequence>
<comment type="caution">
    <text evidence="6">The sequence shown here is derived from an EMBL/GenBank/DDBJ whole genome shotgun (WGS) entry which is preliminary data.</text>
</comment>
<reference evidence="6" key="1">
    <citation type="journal article" date="2014" name="Int. J. Syst. Evol. Microbiol.">
        <title>Complete genome sequence of Corynebacterium casei LMG S-19264T (=DSM 44701T), isolated from a smear-ripened cheese.</title>
        <authorList>
            <consortium name="US DOE Joint Genome Institute (JGI-PGF)"/>
            <person name="Walter F."/>
            <person name="Albersmeier A."/>
            <person name="Kalinowski J."/>
            <person name="Ruckert C."/>
        </authorList>
    </citation>
    <scope>NUCLEOTIDE SEQUENCE</scope>
    <source>
        <strain evidence="6">JCM 3051</strain>
    </source>
</reference>
<keyword evidence="7" id="KW-1185">Reference proteome</keyword>
<evidence type="ECO:0000256" key="4">
    <source>
        <dbReference type="PROSITE-ProRule" id="PRU00335"/>
    </source>
</evidence>
<evidence type="ECO:0000256" key="3">
    <source>
        <dbReference type="ARBA" id="ARBA00023163"/>
    </source>
</evidence>
<dbReference type="GO" id="GO:0003677">
    <property type="term" value="F:DNA binding"/>
    <property type="evidence" value="ECO:0007669"/>
    <property type="project" value="UniProtKB-UniRule"/>
</dbReference>
<evidence type="ECO:0000259" key="5">
    <source>
        <dbReference type="PROSITE" id="PS50977"/>
    </source>
</evidence>
<dbReference type="Pfam" id="PF16925">
    <property type="entry name" value="TetR_C_13"/>
    <property type="match status" value="1"/>
</dbReference>
<dbReference type="Gene3D" id="1.10.357.10">
    <property type="entry name" value="Tetracycline Repressor, domain 2"/>
    <property type="match status" value="1"/>
</dbReference>
<keyword evidence="3" id="KW-0804">Transcription</keyword>
<dbReference type="EMBL" id="BMPT01000018">
    <property type="protein sequence ID" value="GGM38261.1"/>
    <property type="molecule type" value="Genomic_DNA"/>
</dbReference>
<accession>A0A8H9GM11</accession>
<dbReference type="PROSITE" id="PS50977">
    <property type="entry name" value="HTH_TETR_2"/>
    <property type="match status" value="1"/>
</dbReference>
<feature type="DNA-binding region" description="H-T-H motif" evidence="4">
    <location>
        <begin position="37"/>
        <end position="56"/>
    </location>
</feature>
<evidence type="ECO:0000256" key="2">
    <source>
        <dbReference type="ARBA" id="ARBA00023125"/>
    </source>
</evidence>
<dbReference type="InterPro" id="IPR036271">
    <property type="entry name" value="Tet_transcr_reg_TetR-rel_C_sf"/>
</dbReference>
<dbReference type="AlphaFoldDB" id="A0A8H9GM11"/>
<dbReference type="InterPro" id="IPR009057">
    <property type="entry name" value="Homeodomain-like_sf"/>
</dbReference>
<gene>
    <name evidence="6" type="ORF">GCM10010102_37290</name>
</gene>
<evidence type="ECO:0000313" key="6">
    <source>
        <dbReference type="EMBL" id="GGM38261.1"/>
    </source>
</evidence>
<dbReference type="InterPro" id="IPR001647">
    <property type="entry name" value="HTH_TetR"/>
</dbReference>
<dbReference type="PRINTS" id="PR00455">
    <property type="entry name" value="HTHTETR"/>
</dbReference>
<dbReference type="InterPro" id="IPR011075">
    <property type="entry name" value="TetR_C"/>
</dbReference>
<evidence type="ECO:0000256" key="1">
    <source>
        <dbReference type="ARBA" id="ARBA00023015"/>
    </source>
</evidence>
<proteinExistence type="predicted"/>
<evidence type="ECO:0000313" key="7">
    <source>
        <dbReference type="Proteomes" id="UP000655589"/>
    </source>
</evidence>
<name>A0A8H9GM11_9MICO</name>
<dbReference type="Pfam" id="PF00440">
    <property type="entry name" value="TetR_N"/>
    <property type="match status" value="1"/>
</dbReference>
<keyword evidence="1" id="KW-0805">Transcription regulation</keyword>
<dbReference type="RefSeq" id="WP_171108035.1">
    <property type="nucleotide sequence ID" value="NZ_BMPT01000018.1"/>
</dbReference>
<keyword evidence="2 4" id="KW-0238">DNA-binding</keyword>
<protein>
    <submittedName>
        <fullName evidence="6">Transcriptional regulator</fullName>
    </submittedName>
</protein>
<organism evidence="6 7">
    <name type="scientific">Promicromonospora citrea</name>
    <dbReference type="NCBI Taxonomy" id="43677"/>
    <lineage>
        <taxon>Bacteria</taxon>
        <taxon>Bacillati</taxon>
        <taxon>Actinomycetota</taxon>
        <taxon>Actinomycetes</taxon>
        <taxon>Micrococcales</taxon>
        <taxon>Promicromonosporaceae</taxon>
        <taxon>Promicromonospora</taxon>
    </lineage>
</organism>
<feature type="domain" description="HTH tetR-type" evidence="5">
    <location>
        <begin position="14"/>
        <end position="74"/>
    </location>
</feature>
<reference evidence="6" key="2">
    <citation type="submission" date="2020-09" db="EMBL/GenBank/DDBJ databases">
        <authorList>
            <person name="Sun Q."/>
            <person name="Ohkuma M."/>
        </authorList>
    </citation>
    <scope>NUCLEOTIDE SEQUENCE</scope>
    <source>
        <strain evidence="6">JCM 3051</strain>
    </source>
</reference>
<dbReference type="Proteomes" id="UP000655589">
    <property type="component" value="Unassembled WGS sequence"/>
</dbReference>
<dbReference type="SUPFAM" id="SSF48498">
    <property type="entry name" value="Tetracyclin repressor-like, C-terminal domain"/>
    <property type="match status" value="1"/>
</dbReference>
<dbReference type="PANTHER" id="PTHR47506:SF1">
    <property type="entry name" value="HTH-TYPE TRANSCRIPTIONAL REGULATOR YJDC"/>
    <property type="match status" value="1"/>
</dbReference>
<dbReference type="PANTHER" id="PTHR47506">
    <property type="entry name" value="TRANSCRIPTIONAL REGULATORY PROTEIN"/>
    <property type="match status" value="1"/>
</dbReference>
<dbReference type="SUPFAM" id="SSF46689">
    <property type="entry name" value="Homeodomain-like"/>
    <property type="match status" value="1"/>
</dbReference>